<evidence type="ECO:0000313" key="2">
    <source>
        <dbReference type="Proteomes" id="UP001054837"/>
    </source>
</evidence>
<dbReference type="Proteomes" id="UP001054837">
    <property type="component" value="Unassembled WGS sequence"/>
</dbReference>
<keyword evidence="2" id="KW-1185">Reference proteome</keyword>
<reference evidence="1 2" key="1">
    <citation type="submission" date="2021-06" db="EMBL/GenBank/DDBJ databases">
        <title>Caerostris darwini draft genome.</title>
        <authorList>
            <person name="Kono N."/>
            <person name="Arakawa K."/>
        </authorList>
    </citation>
    <scope>NUCLEOTIDE SEQUENCE [LARGE SCALE GENOMIC DNA]</scope>
</reference>
<name>A0AAV4TL39_9ARAC</name>
<accession>A0AAV4TL39</accession>
<sequence length="89" mass="10022">MFYDTHFTKAQVKPCQLQNSNTLLPSVTLSRKGGPEHLLAGNDVLRGINTRGGRRTEPLVIGSDLQRPMLKCALCQKWSPKIDTSFFYK</sequence>
<evidence type="ECO:0000313" key="1">
    <source>
        <dbReference type="EMBL" id="GIY46454.1"/>
    </source>
</evidence>
<comment type="caution">
    <text evidence="1">The sequence shown here is derived from an EMBL/GenBank/DDBJ whole genome shotgun (WGS) entry which is preliminary data.</text>
</comment>
<dbReference type="EMBL" id="BPLQ01009764">
    <property type="protein sequence ID" value="GIY46454.1"/>
    <property type="molecule type" value="Genomic_DNA"/>
</dbReference>
<organism evidence="1 2">
    <name type="scientific">Caerostris darwini</name>
    <dbReference type="NCBI Taxonomy" id="1538125"/>
    <lineage>
        <taxon>Eukaryota</taxon>
        <taxon>Metazoa</taxon>
        <taxon>Ecdysozoa</taxon>
        <taxon>Arthropoda</taxon>
        <taxon>Chelicerata</taxon>
        <taxon>Arachnida</taxon>
        <taxon>Araneae</taxon>
        <taxon>Araneomorphae</taxon>
        <taxon>Entelegynae</taxon>
        <taxon>Araneoidea</taxon>
        <taxon>Araneidae</taxon>
        <taxon>Caerostris</taxon>
    </lineage>
</organism>
<protein>
    <submittedName>
        <fullName evidence="1">Uncharacterized protein</fullName>
    </submittedName>
</protein>
<dbReference type="AlphaFoldDB" id="A0AAV4TL39"/>
<proteinExistence type="predicted"/>
<gene>
    <name evidence="1" type="ORF">CDAR_311751</name>
</gene>